<name>A0A4Z1C7E7_9ACTN</name>
<keyword evidence="5" id="KW-1185">Reference proteome</keyword>
<keyword evidence="4" id="KW-0067">ATP-binding</keyword>
<dbReference type="Gene3D" id="3.30.565.10">
    <property type="entry name" value="Histidine kinase-like ATPase, C-terminal domain"/>
    <property type="match status" value="1"/>
</dbReference>
<feature type="domain" description="Histidine kinase/HSP90-like ATPase" evidence="3">
    <location>
        <begin position="36"/>
        <end position="160"/>
    </location>
</feature>
<evidence type="ECO:0000256" key="2">
    <source>
        <dbReference type="SAM" id="MobiDB-lite"/>
    </source>
</evidence>
<keyword evidence="1" id="KW-0723">Serine/threonine-protein kinase</keyword>
<dbReference type="InterPro" id="IPR036890">
    <property type="entry name" value="HATPase_C_sf"/>
</dbReference>
<dbReference type="PANTHER" id="PTHR35526">
    <property type="entry name" value="ANTI-SIGMA-F FACTOR RSBW-RELATED"/>
    <property type="match status" value="1"/>
</dbReference>
<dbReference type="SUPFAM" id="SSF55874">
    <property type="entry name" value="ATPase domain of HSP90 chaperone/DNA topoisomerase II/histidine kinase"/>
    <property type="match status" value="1"/>
</dbReference>
<dbReference type="CDD" id="cd16936">
    <property type="entry name" value="HATPase_RsbW-like"/>
    <property type="match status" value="1"/>
</dbReference>
<dbReference type="PANTHER" id="PTHR35526:SF3">
    <property type="entry name" value="ANTI-SIGMA-F FACTOR RSBW"/>
    <property type="match status" value="1"/>
</dbReference>
<dbReference type="Proteomes" id="UP000297496">
    <property type="component" value="Unassembled WGS sequence"/>
</dbReference>
<dbReference type="InterPro" id="IPR003594">
    <property type="entry name" value="HATPase_dom"/>
</dbReference>
<gene>
    <name evidence="4" type="ORF">EXE59_03915</name>
</gene>
<evidence type="ECO:0000313" key="5">
    <source>
        <dbReference type="Proteomes" id="UP000297496"/>
    </source>
</evidence>
<dbReference type="AlphaFoldDB" id="A0A4Z1C7E7"/>
<sequence length="343" mass="36840">MSYASISVSVGTQVSRRGLASRRMEGAPGRRNVQLAADPVSVPAARRFVVDTLAAWGEGRHAEDAELVTSELTGNAALHAGARFMYVTVERSDQAAVVRVAVEDDGPVGADALHVRTPALADDPLEWADLPATGRGLAIVATLAAAWGVEETPRGKRVWADLAGPGAVSGTREPRRSLTHDAAMDEELPPGWTLVRLAGCPVALSLEQDRHLDELVRELQLLGADEGRAESTALAHEIRDLLVSPAHARVVGRRTAERARDEGKAAVDVEMAMPSEFSALIVRLQSAVVRADELCEDGLLLTLASPPQVRELRAWMTHEIVAQAERGEPPTPWSEWRDGSRPS</sequence>
<accession>A0A4Z1C7E7</accession>
<proteinExistence type="predicted"/>
<dbReference type="GO" id="GO:0004674">
    <property type="term" value="F:protein serine/threonine kinase activity"/>
    <property type="evidence" value="ECO:0007669"/>
    <property type="project" value="UniProtKB-KW"/>
</dbReference>
<dbReference type="Pfam" id="PF13581">
    <property type="entry name" value="HATPase_c_2"/>
    <property type="match status" value="1"/>
</dbReference>
<dbReference type="GO" id="GO:0005524">
    <property type="term" value="F:ATP binding"/>
    <property type="evidence" value="ECO:0007669"/>
    <property type="project" value="UniProtKB-KW"/>
</dbReference>
<evidence type="ECO:0000313" key="4">
    <source>
        <dbReference type="EMBL" id="TGN63186.1"/>
    </source>
</evidence>
<dbReference type="InterPro" id="IPR050267">
    <property type="entry name" value="Anti-sigma-factor_SerPK"/>
</dbReference>
<keyword evidence="4" id="KW-0547">Nucleotide-binding</keyword>
<evidence type="ECO:0000259" key="3">
    <source>
        <dbReference type="Pfam" id="PF13581"/>
    </source>
</evidence>
<reference evidence="4 5" key="1">
    <citation type="submission" date="2019-04" db="EMBL/GenBank/DDBJ databases">
        <title>Three New Species of Nocardioides, Nocardioides euryhalodurans sp. nov., Nocardioides seonyuensis sp. nov. and Nocardioides eburneoflavus sp. nov. Isolated from Soil.</title>
        <authorList>
            <person name="Roh S.G."/>
            <person name="Lee C."/>
            <person name="Kim M.-K."/>
            <person name="Kim S.B."/>
        </authorList>
    </citation>
    <scope>NUCLEOTIDE SEQUENCE [LARGE SCALE GENOMIC DNA]</scope>
    <source>
        <strain evidence="4 5">MMS17-SY213</strain>
    </source>
</reference>
<dbReference type="EMBL" id="SRRO01000001">
    <property type="protein sequence ID" value="TGN63186.1"/>
    <property type="molecule type" value="Genomic_DNA"/>
</dbReference>
<protein>
    <submittedName>
        <fullName evidence="4">ATP-binding protein</fullName>
    </submittedName>
</protein>
<comment type="caution">
    <text evidence="4">The sequence shown here is derived from an EMBL/GenBank/DDBJ whole genome shotgun (WGS) entry which is preliminary data.</text>
</comment>
<feature type="region of interest" description="Disordered" evidence="2">
    <location>
        <begin position="323"/>
        <end position="343"/>
    </location>
</feature>
<dbReference type="OrthoDB" id="3479721at2"/>
<organism evidence="4 5">
    <name type="scientific">Nocardioides eburneiflavus</name>
    <dbReference type="NCBI Taxonomy" id="2518372"/>
    <lineage>
        <taxon>Bacteria</taxon>
        <taxon>Bacillati</taxon>
        <taxon>Actinomycetota</taxon>
        <taxon>Actinomycetes</taxon>
        <taxon>Propionibacteriales</taxon>
        <taxon>Nocardioidaceae</taxon>
        <taxon>Nocardioides</taxon>
    </lineage>
</organism>
<keyword evidence="1" id="KW-0808">Transferase</keyword>
<evidence type="ECO:0000256" key="1">
    <source>
        <dbReference type="ARBA" id="ARBA00022527"/>
    </source>
</evidence>
<keyword evidence="1" id="KW-0418">Kinase</keyword>